<proteinExistence type="predicted"/>
<sequence>MPKFIRHHVFMKDGNVMAVPLADLSPDTIAALQEVKDLNVEGFYTALRDLYLADGFSTKSTMNKVILTQSIIPDFQFQEAIQALNNTQYEIKNGDYGLRRMKGMIKLNEPDALTHQNWLIDLVSMILEQSEYSKQLVSFIRGLGTTLMENGYSRESYFNGTMLRAEINKNWNLNETLKERYIEPLVLLHHVVGPENFDLLGDVLEAQPWLTRGGMLHRDVEYFRMYQDRIMEAISNSDIGITVLSGFQKAYEDMFNTTGAPDTLLNRLVIFSMKDSTIYDGGDDKSPEKGSTESNKFVDAVKKAMDETEASTIGGMNGLKNTFIAGARLIQNLGGSVANANSKCQEALNMYSEDEIAYTNLQRALQIVLKLNNTEKPAPTIQLFSPSRFESATTMNALFASVQEADPNELLIPVQLMAKQKTDLQKFANNLNALSEDSTLVETVNLIFGVHPTSFEEAQKLRSALQSIGSISRSDRDLLAYLRSIREILRTNKEKGSKNSEDFFNTLSKLSNTTRNGSWMDVHEALALIDSIYRSGPPESRGPRLALFRELERTLGTDGTYREVFLALQTILEDPETSKAKCQFIKDFFTGIEDVTSVVEAFGVKTEDMRRNVEDTVFVDALIRLLEASESREALGRMIAFHTKHTVDQDYPAQSIFRIEDLLGYMANNEWR</sequence>
<name>A0AAE9EH79_CAEBR</name>
<keyword evidence="2" id="KW-1185">Reference proteome</keyword>
<gene>
    <name evidence="1" type="ORF">L5515_003424</name>
</gene>
<accession>A0AAE9EH79</accession>
<reference evidence="1 2" key="1">
    <citation type="submission" date="2022-04" db="EMBL/GenBank/DDBJ databases">
        <title>Chromosome-level reference genomes for two strains of Caenorhabditis briggsae: an improved platform for comparative genomics.</title>
        <authorList>
            <person name="Stevens L."/>
            <person name="Andersen E."/>
        </authorList>
    </citation>
    <scope>NUCLEOTIDE SEQUENCE [LARGE SCALE GENOMIC DNA]</scope>
    <source>
        <strain evidence="1">VX34</strain>
        <tissue evidence="1">Whole-organism</tissue>
    </source>
</reference>
<organism evidence="1 2">
    <name type="scientific">Caenorhabditis briggsae</name>
    <dbReference type="NCBI Taxonomy" id="6238"/>
    <lineage>
        <taxon>Eukaryota</taxon>
        <taxon>Metazoa</taxon>
        <taxon>Ecdysozoa</taxon>
        <taxon>Nematoda</taxon>
        <taxon>Chromadorea</taxon>
        <taxon>Rhabditida</taxon>
        <taxon>Rhabditina</taxon>
        <taxon>Rhabditomorpha</taxon>
        <taxon>Rhabditoidea</taxon>
        <taxon>Rhabditidae</taxon>
        <taxon>Peloderinae</taxon>
        <taxon>Caenorhabditis</taxon>
    </lineage>
</organism>
<evidence type="ECO:0000313" key="1">
    <source>
        <dbReference type="EMBL" id="UMM21974.1"/>
    </source>
</evidence>
<dbReference type="Proteomes" id="UP000829354">
    <property type="component" value="Chromosome III"/>
</dbReference>
<protein>
    <recommendedName>
        <fullName evidence="3">Pre-mRNA-splicing factor SPF27</fullName>
    </recommendedName>
</protein>
<dbReference type="EMBL" id="CP092622">
    <property type="protein sequence ID" value="UMM21974.1"/>
    <property type="molecule type" value="Genomic_DNA"/>
</dbReference>
<evidence type="ECO:0008006" key="3">
    <source>
        <dbReference type="Google" id="ProtNLM"/>
    </source>
</evidence>
<dbReference type="AlphaFoldDB" id="A0AAE9EH79"/>
<evidence type="ECO:0000313" key="2">
    <source>
        <dbReference type="Proteomes" id="UP000829354"/>
    </source>
</evidence>